<dbReference type="Proteomes" id="UP000515908">
    <property type="component" value="Chromosome 28"/>
</dbReference>
<name>S9V6T6_9TRYP</name>
<evidence type="ECO:0000313" key="1">
    <source>
        <dbReference type="EMBL" id="CAD2222762.1"/>
    </source>
</evidence>
<protein>
    <submittedName>
        <fullName evidence="1">Uncharacterized protein</fullName>
    </submittedName>
</protein>
<keyword evidence="2" id="KW-1185">Reference proteome</keyword>
<reference evidence="1 2" key="1">
    <citation type="submission" date="2020-08" db="EMBL/GenBank/DDBJ databases">
        <authorList>
            <person name="Newling K."/>
            <person name="Davey J."/>
            <person name="Forrester S."/>
        </authorList>
    </citation>
    <scope>NUCLEOTIDE SEQUENCE [LARGE SCALE GENOMIC DNA]</scope>
    <source>
        <strain evidence="2">Crithidia deanei Carvalho (ATCC PRA-265)</strain>
    </source>
</reference>
<dbReference type="AlphaFoldDB" id="S9V6T6"/>
<accession>S9V6T6</accession>
<organism evidence="1 2">
    <name type="scientific">Angomonas deanei</name>
    <dbReference type="NCBI Taxonomy" id="59799"/>
    <lineage>
        <taxon>Eukaryota</taxon>
        <taxon>Discoba</taxon>
        <taxon>Euglenozoa</taxon>
        <taxon>Kinetoplastea</taxon>
        <taxon>Metakinetoplastina</taxon>
        <taxon>Trypanosomatida</taxon>
        <taxon>Trypanosomatidae</taxon>
        <taxon>Strigomonadinae</taxon>
        <taxon>Angomonas</taxon>
    </lineage>
</organism>
<dbReference type="EMBL" id="LR877172">
    <property type="protein sequence ID" value="CAD2222762.1"/>
    <property type="molecule type" value="Genomic_DNA"/>
</dbReference>
<evidence type="ECO:0000313" key="2">
    <source>
        <dbReference type="Proteomes" id="UP000515908"/>
    </source>
</evidence>
<dbReference type="VEuPathDB" id="TriTrypDB:ADEAN_001030900"/>
<sequence>MSKAISIIAAGASPALLQAASTILTKVTGGAVKGTTVAQADKNAVVVGPEAPQGVIAAIVAPASSVDPAYKDVKTVVVRAVLPRREADAVQLRDALDVFPASGIDASAEVEKATAAFTKAAEVAAAQAKALQQARVTLVTKQVSKYKNLNELFVQSATKALEAAGLQVEVVNTAKVSNELLLFPERLGVVLVNDDPVCENIAHAYAGVLGGAPSTYVTASGSKISGGHSYKSVALALATELKQLGLTQEAGKLEAAAAKDPLNIAGAL</sequence>
<dbReference type="OrthoDB" id="278380at2759"/>
<proteinExistence type="predicted"/>
<gene>
    <name evidence="1" type="ORF">ADEAN_001030900</name>
</gene>